<organism evidence="1 4">
    <name type="scientific">Adineta steineri</name>
    <dbReference type="NCBI Taxonomy" id="433720"/>
    <lineage>
        <taxon>Eukaryota</taxon>
        <taxon>Metazoa</taxon>
        <taxon>Spiralia</taxon>
        <taxon>Gnathifera</taxon>
        <taxon>Rotifera</taxon>
        <taxon>Eurotatoria</taxon>
        <taxon>Bdelloidea</taxon>
        <taxon>Adinetida</taxon>
        <taxon>Adinetidae</taxon>
        <taxon>Adineta</taxon>
    </lineage>
</organism>
<gene>
    <name evidence="1" type="ORF">BJG266_LOCUS31190</name>
    <name evidence="2" type="ORF">QVE165_LOCUS48145</name>
</gene>
<dbReference type="Proteomes" id="UP000663832">
    <property type="component" value="Unassembled WGS sequence"/>
</dbReference>
<dbReference type="EMBL" id="CAJNOM010000796">
    <property type="protein sequence ID" value="CAF1563772.1"/>
    <property type="molecule type" value="Genomic_DNA"/>
</dbReference>
<dbReference type="Proteomes" id="UP000663877">
    <property type="component" value="Unassembled WGS sequence"/>
</dbReference>
<protein>
    <submittedName>
        <fullName evidence="1">Uncharacterized protein</fullName>
    </submittedName>
</protein>
<sequence length="102" mass="11266">MTLFINKSTTTSTTTTTCLPVCLYWDCWINVTATFPYVSSTINPNTTTATTTLSPDEIERLALTNLIQDLQNENYRLKVGLEAGVLTTGSAAVGSFIYFTRR</sequence>
<accession>A0A815CIH4</accession>
<reference evidence="1" key="1">
    <citation type="submission" date="2021-02" db="EMBL/GenBank/DDBJ databases">
        <authorList>
            <person name="Nowell W R."/>
        </authorList>
    </citation>
    <scope>NUCLEOTIDE SEQUENCE</scope>
</reference>
<evidence type="ECO:0000313" key="1">
    <source>
        <dbReference type="EMBL" id="CAF1280779.1"/>
    </source>
</evidence>
<evidence type="ECO:0000313" key="2">
    <source>
        <dbReference type="EMBL" id="CAF1563772.1"/>
    </source>
</evidence>
<dbReference type="OrthoDB" id="10069143at2759"/>
<evidence type="ECO:0000313" key="3">
    <source>
        <dbReference type="Proteomes" id="UP000663832"/>
    </source>
</evidence>
<keyword evidence="3" id="KW-1185">Reference proteome</keyword>
<name>A0A815CIH4_9BILA</name>
<evidence type="ECO:0000313" key="4">
    <source>
        <dbReference type="Proteomes" id="UP000663877"/>
    </source>
</evidence>
<dbReference type="EMBL" id="CAJNOI010000445">
    <property type="protein sequence ID" value="CAF1280779.1"/>
    <property type="molecule type" value="Genomic_DNA"/>
</dbReference>
<comment type="caution">
    <text evidence="1">The sequence shown here is derived from an EMBL/GenBank/DDBJ whole genome shotgun (WGS) entry which is preliminary data.</text>
</comment>
<proteinExistence type="predicted"/>
<dbReference type="AlphaFoldDB" id="A0A815CIH4"/>